<accession>A0ABV4HBL7</accession>
<dbReference type="PANTHER" id="PTHR31151">
    <property type="entry name" value="PROLINE-TRNA LIGASE (DUF1680)"/>
    <property type="match status" value="1"/>
</dbReference>
<evidence type="ECO:0000313" key="7">
    <source>
        <dbReference type="Proteomes" id="UP001566204"/>
    </source>
</evidence>
<reference evidence="6 7" key="1">
    <citation type="submission" date="2024-06" db="EMBL/GenBank/DDBJ databases">
        <title>Soil Sphingobacterium thalpophilum.</title>
        <authorList>
            <person name="Yang J."/>
            <person name="Li J."/>
        </authorList>
    </citation>
    <scope>NUCLEOTIDE SEQUENCE [LARGE SCALE GENOMIC DNA]</scope>
    <source>
        <strain evidence="6 7">22g91tb</strain>
    </source>
</reference>
<dbReference type="Proteomes" id="UP001566204">
    <property type="component" value="Unassembled WGS sequence"/>
</dbReference>
<sequence>MHINFNIRPYFHLFFWLLLSYSGAVAQERLYKHNFPLQDVKLLEGPFKHAQDLNVNTLLQYDADRLLAPFLKEAGIPAKTNSFPNWIDLDGHVGGHYLSALAIHYAATGDLRLKERMEYMLNELNRCQEKHGNGYVGGVPDGKRIWNEVKHGNVDIVGRYWVPWYNLHKTYAGLRDAWLYAGNEQAKNMFLKLCNWGAQLISNLDDRQMEAMLSNEFGGINEVYADAFQMTSDPRYLEVAKRFSHRELFDSMRVRKDNLDNKHANTQVPKAVGYQRVAEVSGDADYNTAAHFFWETVVGYRTLANGGNSRREHFPSQRDFLSYMEEREGPESCNTNNMLKLTEGLFRMKPEAKLMDYYERALYNHILSTQHPEHGGYVYFTSARPAHYRVYSKVNSAMWCCVGTGMENHGKYGEMIYSHQGDSLFINLFIPSELNWKEKKLKITQQTNFPTSGDGELTIKTDKSLRLKILVRYPLWLKKGEFNLTISGRNYAKDAGPGEYVVIDRLWQNGDVINMHSKLRFHFEQLPFNPDYIALFRGPILMGAKVGTDHLDGLVAGDHRWGHIASGPLVSLFDTPILIGEREQLISRLNQAQAVDGDSLHYKLPSSLIHGNVHNLLLQPFYQIHDSRYMMYWLSMTEAKFNTLQKEMSTKEQEKVALDQRTADMITLGEQQPEIDHLLKGENLSKGVHQGESWRQTPEGGTLSFEFRTVNKQPLELIVRYWGYESGNKKFDILVDGQVLASEDIVKRWEQSKFFDVVYPIPAAWTKNKESINITFRAKPHNSTGRIFQVRLAQKSPNK</sequence>
<keyword evidence="1" id="KW-0175">Coiled coil</keyword>
<dbReference type="Pfam" id="PF20736">
    <property type="entry name" value="Glyco_hydro127M"/>
    <property type="match status" value="1"/>
</dbReference>
<evidence type="ECO:0000256" key="1">
    <source>
        <dbReference type="SAM" id="Coils"/>
    </source>
</evidence>
<dbReference type="SUPFAM" id="SSF48208">
    <property type="entry name" value="Six-hairpin glycosidases"/>
    <property type="match status" value="1"/>
</dbReference>
<proteinExistence type="predicted"/>
<feature type="domain" description="Non-reducing end beta-L-arabinofuranosidase-like GH127 middle" evidence="5">
    <location>
        <begin position="424"/>
        <end position="516"/>
    </location>
</feature>
<evidence type="ECO:0000259" key="4">
    <source>
        <dbReference type="Pfam" id="PF20620"/>
    </source>
</evidence>
<dbReference type="PANTHER" id="PTHR31151:SF0">
    <property type="entry name" value="PROLINE-TRNA LIGASE (DUF1680)"/>
    <property type="match status" value="1"/>
</dbReference>
<keyword evidence="7" id="KW-1185">Reference proteome</keyword>
<dbReference type="InterPro" id="IPR046544">
    <property type="entry name" value="GH146_SB_dom"/>
</dbReference>
<gene>
    <name evidence="6" type="ORF">ABTW24_09730</name>
</gene>
<dbReference type="Pfam" id="PF07944">
    <property type="entry name" value="Beta-AFase-like_GH127_cat"/>
    <property type="match status" value="1"/>
</dbReference>
<evidence type="ECO:0000259" key="2">
    <source>
        <dbReference type="Pfam" id="PF07944"/>
    </source>
</evidence>
<protein>
    <submittedName>
        <fullName evidence="6">Beta-L-arabinofuranosidase domain-containing protein</fullName>
    </submittedName>
</protein>
<feature type="domain" description="DUF4986" evidence="3">
    <location>
        <begin position="547"/>
        <end position="633"/>
    </location>
</feature>
<name>A0ABV4HBL7_9SPHI</name>
<feature type="coiled-coil region" evidence="1">
    <location>
        <begin position="634"/>
        <end position="661"/>
    </location>
</feature>
<evidence type="ECO:0000259" key="3">
    <source>
        <dbReference type="Pfam" id="PF16375"/>
    </source>
</evidence>
<dbReference type="EMBL" id="JBEOQB010000002">
    <property type="protein sequence ID" value="MEZ0451874.1"/>
    <property type="molecule type" value="Genomic_DNA"/>
</dbReference>
<dbReference type="Pfam" id="PF16375">
    <property type="entry name" value="DUF4986"/>
    <property type="match status" value="1"/>
</dbReference>
<feature type="domain" description="Non-reducing end beta-L-arabinofuranosidase-like GH127 catalytic" evidence="2">
    <location>
        <begin position="39"/>
        <end position="414"/>
    </location>
</feature>
<feature type="domain" description="Glycoside hydrolase GH146 substrate-binding" evidence="4">
    <location>
        <begin position="657"/>
        <end position="792"/>
    </location>
</feature>
<dbReference type="InterPro" id="IPR032275">
    <property type="entry name" value="DUF4986"/>
</dbReference>
<dbReference type="InterPro" id="IPR012878">
    <property type="entry name" value="Beta-AFase-like_GH127_cat"/>
</dbReference>
<dbReference type="InterPro" id="IPR049046">
    <property type="entry name" value="Beta-AFase-like_GH127_middle"/>
</dbReference>
<organism evidence="6 7">
    <name type="scientific">Sphingobacterium thalpophilum</name>
    <dbReference type="NCBI Taxonomy" id="259"/>
    <lineage>
        <taxon>Bacteria</taxon>
        <taxon>Pseudomonadati</taxon>
        <taxon>Bacteroidota</taxon>
        <taxon>Sphingobacteriia</taxon>
        <taxon>Sphingobacteriales</taxon>
        <taxon>Sphingobacteriaceae</taxon>
        <taxon>Sphingobacterium</taxon>
    </lineage>
</organism>
<evidence type="ECO:0000259" key="5">
    <source>
        <dbReference type="Pfam" id="PF20736"/>
    </source>
</evidence>
<comment type="caution">
    <text evidence="6">The sequence shown here is derived from an EMBL/GenBank/DDBJ whole genome shotgun (WGS) entry which is preliminary data.</text>
</comment>
<evidence type="ECO:0000313" key="6">
    <source>
        <dbReference type="EMBL" id="MEZ0451874.1"/>
    </source>
</evidence>
<dbReference type="InterPro" id="IPR008928">
    <property type="entry name" value="6-hairpin_glycosidase_sf"/>
</dbReference>
<dbReference type="RefSeq" id="WP_370481927.1">
    <property type="nucleotide sequence ID" value="NZ_CP158797.1"/>
</dbReference>
<dbReference type="Pfam" id="PF20620">
    <property type="entry name" value="DUF6805"/>
    <property type="match status" value="1"/>
</dbReference>